<dbReference type="PANTHER" id="PTHR46068:SF1">
    <property type="entry name" value="TRANSPOSASE IS30-LIKE HTH DOMAIN-CONTAINING PROTEIN"/>
    <property type="match status" value="1"/>
</dbReference>
<dbReference type="Pfam" id="PF13384">
    <property type="entry name" value="HTH_23"/>
    <property type="match status" value="1"/>
</dbReference>
<name>A0A914CZ67_9BILA</name>
<evidence type="ECO:0000313" key="3">
    <source>
        <dbReference type="Proteomes" id="UP000887540"/>
    </source>
</evidence>
<comment type="subcellular location">
    <subcellularLocation>
        <location evidence="1">Nucleus</location>
    </subcellularLocation>
</comment>
<accession>A0A914CZ67</accession>
<organism evidence="3 4">
    <name type="scientific">Acrobeloides nanus</name>
    <dbReference type="NCBI Taxonomy" id="290746"/>
    <lineage>
        <taxon>Eukaryota</taxon>
        <taxon>Metazoa</taxon>
        <taxon>Ecdysozoa</taxon>
        <taxon>Nematoda</taxon>
        <taxon>Chromadorea</taxon>
        <taxon>Rhabditida</taxon>
        <taxon>Tylenchina</taxon>
        <taxon>Cephalobomorpha</taxon>
        <taxon>Cephaloboidea</taxon>
        <taxon>Cephalobidae</taxon>
        <taxon>Acrobeloides</taxon>
    </lineage>
</organism>
<evidence type="ECO:0000313" key="4">
    <source>
        <dbReference type="WBParaSite" id="ACRNAN_scaffold16175.g14488.t1"/>
    </source>
</evidence>
<dbReference type="Proteomes" id="UP000887540">
    <property type="component" value="Unplaced"/>
</dbReference>
<proteinExistence type="predicted"/>
<sequence>MKQLQNLRESIIIAHNRGKKQAEIADFLGISQGAVSKTIKRFEETGSNRAKGMFKRNPNTKANSTRKLAKKLRVSQESARKILKDDLKLKPYKLQKRQKLNEEAKKKCRERCRVLLRRFDKQSHRRIIFSDEKLFDIQQ</sequence>
<dbReference type="AlphaFoldDB" id="A0A914CZ67"/>
<evidence type="ECO:0000256" key="1">
    <source>
        <dbReference type="ARBA" id="ARBA00004123"/>
    </source>
</evidence>
<protein>
    <submittedName>
        <fullName evidence="4">Uncharacterized protein</fullName>
    </submittedName>
</protein>
<keyword evidence="3" id="KW-1185">Reference proteome</keyword>
<dbReference type="WBParaSite" id="ACRNAN_scaffold16175.g14488.t1">
    <property type="protein sequence ID" value="ACRNAN_scaffold16175.g14488.t1"/>
    <property type="gene ID" value="ACRNAN_scaffold16175.g14488"/>
</dbReference>
<dbReference type="GO" id="GO:0005634">
    <property type="term" value="C:nucleus"/>
    <property type="evidence" value="ECO:0007669"/>
    <property type="project" value="UniProtKB-SubCell"/>
</dbReference>
<dbReference type="SUPFAM" id="SSF46689">
    <property type="entry name" value="Homeodomain-like"/>
    <property type="match status" value="1"/>
</dbReference>
<evidence type="ECO:0000256" key="2">
    <source>
        <dbReference type="SAM" id="MobiDB-lite"/>
    </source>
</evidence>
<feature type="compositionally biased region" description="Polar residues" evidence="2">
    <location>
        <begin position="57"/>
        <end position="66"/>
    </location>
</feature>
<feature type="region of interest" description="Disordered" evidence="2">
    <location>
        <begin position="50"/>
        <end position="71"/>
    </location>
</feature>
<dbReference type="Gene3D" id="1.10.10.10">
    <property type="entry name" value="Winged helix-like DNA-binding domain superfamily/Winged helix DNA-binding domain"/>
    <property type="match status" value="1"/>
</dbReference>
<reference evidence="4" key="1">
    <citation type="submission" date="2022-11" db="UniProtKB">
        <authorList>
            <consortium name="WormBaseParasite"/>
        </authorList>
    </citation>
    <scope>IDENTIFICATION</scope>
</reference>
<dbReference type="PANTHER" id="PTHR46068">
    <property type="entry name" value="PROTEIN CBG27172"/>
    <property type="match status" value="1"/>
</dbReference>
<dbReference type="InterPro" id="IPR009057">
    <property type="entry name" value="Homeodomain-like_sf"/>
</dbReference>
<dbReference type="InterPro" id="IPR036388">
    <property type="entry name" value="WH-like_DNA-bd_sf"/>
</dbReference>